<keyword evidence="5" id="KW-1185">Reference proteome</keyword>
<evidence type="ECO:0000259" key="3">
    <source>
        <dbReference type="Pfam" id="PF07282"/>
    </source>
</evidence>
<dbReference type="GeneID" id="73047613"/>
<dbReference type="Pfam" id="PF07282">
    <property type="entry name" value="Cas12f1-like_TNB"/>
    <property type="match status" value="1"/>
</dbReference>
<accession>A0ABD5Q818</accession>
<keyword evidence="4" id="KW-0378">Hydrolase</keyword>
<keyword evidence="4" id="KW-0540">Nuclease</keyword>
<dbReference type="RefSeq" id="WP_254270534.1">
    <property type="nucleotide sequence ID" value="NZ_CP100402.1"/>
</dbReference>
<feature type="region of interest" description="Disordered" evidence="2">
    <location>
        <begin position="400"/>
        <end position="426"/>
    </location>
</feature>
<feature type="domain" description="Cas12f1-like TNB" evidence="3">
    <location>
        <begin position="304"/>
        <end position="371"/>
    </location>
</feature>
<dbReference type="Proteomes" id="UP001595945">
    <property type="component" value="Unassembled WGS sequence"/>
</dbReference>
<protein>
    <submittedName>
        <fullName evidence="4">RNA-guided endonuclease TnpB family protein</fullName>
    </submittedName>
</protein>
<sequence>MTDAQALVKTLDFQLAIQSDNKRLLHDATREARDVYNETIRLAKQDVDWDDISTRIADDADLVKNTTQRVVAKALDAMENYYEYDDYDQPSHTTTGPYPLRANYEEGYNLTLGDDNCVEFRISAKPYKHVTGVLRGNDAHLDILRTALESDEWRIGTAEALWRGGTPELHVNVTNTEQTVRDKQDSQTVVGVDVNEDNVALTALSEQGVEDSLVIEFPEIKFERHRYFTMRKRVQNAGKDSVHDVLEGREERYVRDRLHKVSRHIVEWCQQFERACIVFEDLKEMRDSIDYGTRMNRRLHHLPFRALQYYTSYKATFEGIPTAWINPEYTSQMCALTNCEHTEKCNRQKKRFKCLECGRQDHADRNASVNVAKKGAKQLNWTVPALNSLPTVRTVRRQASGAVDAPTVTHPTARSHYTDGRMGVSE</sequence>
<gene>
    <name evidence="4" type="ORF">ACFO9K_21530</name>
</gene>
<proteinExistence type="predicted"/>
<dbReference type="InterPro" id="IPR010095">
    <property type="entry name" value="Cas12f1-like_TNB"/>
</dbReference>
<evidence type="ECO:0000313" key="4">
    <source>
        <dbReference type="EMBL" id="MFC4826838.1"/>
    </source>
</evidence>
<dbReference type="GO" id="GO:0004519">
    <property type="term" value="F:endonuclease activity"/>
    <property type="evidence" value="ECO:0007669"/>
    <property type="project" value="UniProtKB-KW"/>
</dbReference>
<evidence type="ECO:0000256" key="2">
    <source>
        <dbReference type="SAM" id="MobiDB-lite"/>
    </source>
</evidence>
<dbReference type="NCBIfam" id="NF040570">
    <property type="entry name" value="guided_TnpB"/>
    <property type="match status" value="1"/>
</dbReference>
<reference evidence="4 5" key="1">
    <citation type="journal article" date="2019" name="Int. J. Syst. Evol. Microbiol.">
        <title>The Global Catalogue of Microorganisms (GCM) 10K type strain sequencing project: providing services to taxonomists for standard genome sequencing and annotation.</title>
        <authorList>
            <consortium name="The Broad Institute Genomics Platform"/>
            <consortium name="The Broad Institute Genome Sequencing Center for Infectious Disease"/>
            <person name="Wu L."/>
            <person name="Ma J."/>
        </authorList>
    </citation>
    <scope>NUCLEOTIDE SEQUENCE [LARGE SCALE GENOMIC DNA]</scope>
    <source>
        <strain evidence="4 5">XZYJ18</strain>
    </source>
</reference>
<dbReference type="GO" id="GO:0003677">
    <property type="term" value="F:DNA binding"/>
    <property type="evidence" value="ECO:0007669"/>
    <property type="project" value="UniProtKB-KW"/>
</dbReference>
<name>A0ABD5Q818_9EURY</name>
<evidence type="ECO:0000256" key="1">
    <source>
        <dbReference type="ARBA" id="ARBA00023125"/>
    </source>
</evidence>
<organism evidence="4 5">
    <name type="scientific">Halorussus aquaticus</name>
    <dbReference type="NCBI Taxonomy" id="2953748"/>
    <lineage>
        <taxon>Archaea</taxon>
        <taxon>Methanobacteriati</taxon>
        <taxon>Methanobacteriota</taxon>
        <taxon>Stenosarchaea group</taxon>
        <taxon>Halobacteria</taxon>
        <taxon>Halobacteriales</taxon>
        <taxon>Haladaptataceae</taxon>
        <taxon>Halorussus</taxon>
    </lineage>
</organism>
<comment type="caution">
    <text evidence="4">The sequence shown here is derived from an EMBL/GenBank/DDBJ whole genome shotgun (WGS) entry which is preliminary data.</text>
</comment>
<dbReference type="AlphaFoldDB" id="A0ABD5Q818"/>
<keyword evidence="1" id="KW-0238">DNA-binding</keyword>
<dbReference type="EMBL" id="JBHSHT010000004">
    <property type="protein sequence ID" value="MFC4826838.1"/>
    <property type="molecule type" value="Genomic_DNA"/>
</dbReference>
<dbReference type="NCBIfam" id="TIGR01766">
    <property type="entry name" value="IS200/IS605 family accessory protein TnpB-like domain"/>
    <property type="match status" value="1"/>
</dbReference>
<keyword evidence="4" id="KW-0255">Endonuclease</keyword>
<evidence type="ECO:0000313" key="5">
    <source>
        <dbReference type="Proteomes" id="UP001595945"/>
    </source>
</evidence>